<dbReference type="EMBL" id="JAATNW010000003">
    <property type="protein sequence ID" value="NMH59443.1"/>
    <property type="molecule type" value="Genomic_DNA"/>
</dbReference>
<reference evidence="5 6" key="1">
    <citation type="submission" date="2020-03" db="EMBL/GenBank/DDBJ databases">
        <title>Alteromonas ponticola sp. nov., isolated from seawater.</title>
        <authorList>
            <person name="Yoon J.-H."/>
            <person name="Kim Y.-O."/>
        </authorList>
    </citation>
    <scope>NUCLEOTIDE SEQUENCE [LARGE SCALE GENOMIC DNA]</scope>
    <source>
        <strain evidence="5 6">MYP5</strain>
    </source>
</reference>
<evidence type="ECO:0000256" key="1">
    <source>
        <dbReference type="ARBA" id="ARBA00022679"/>
    </source>
</evidence>
<dbReference type="SUPFAM" id="SSF55729">
    <property type="entry name" value="Acyl-CoA N-acyltransferases (Nat)"/>
    <property type="match status" value="1"/>
</dbReference>
<dbReference type="InterPro" id="IPR051531">
    <property type="entry name" value="N-acetyltransferase"/>
</dbReference>
<dbReference type="PANTHER" id="PTHR43792:SF8">
    <property type="entry name" value="[RIBOSOMAL PROTEIN US5]-ALANINE N-ACETYLTRANSFERASE"/>
    <property type="match status" value="1"/>
</dbReference>
<sequence>MKQFPISKQFRACLLEHNDFSLFRELFSRYEIMQYISAPYSSDQIEFLFKQALSLNEAIGFRQKIWTICNHDKTVAAGIAMLKIRNNVGEVGVMLKPDFWNMHIGRYAFIALVNLAEKRELATSMIAFCHSQNYRSLKTLREIGFAFDSKMAEEENTFLKGIRK</sequence>
<proteinExistence type="inferred from homology"/>
<dbReference type="RefSeq" id="WP_169210019.1">
    <property type="nucleotide sequence ID" value="NZ_JAATNW010000003.1"/>
</dbReference>
<protein>
    <submittedName>
        <fullName evidence="5">GNAT family N-acetyltransferase</fullName>
    </submittedName>
</protein>
<keyword evidence="6" id="KW-1185">Reference proteome</keyword>
<comment type="similarity">
    <text evidence="3">Belongs to the acetyltransferase family. RimJ subfamily.</text>
</comment>
<evidence type="ECO:0000259" key="4">
    <source>
        <dbReference type="PROSITE" id="PS51186"/>
    </source>
</evidence>
<feature type="domain" description="N-acetyltransferase" evidence="4">
    <location>
        <begin position="21"/>
        <end position="164"/>
    </location>
</feature>
<evidence type="ECO:0000256" key="2">
    <source>
        <dbReference type="ARBA" id="ARBA00023315"/>
    </source>
</evidence>
<organism evidence="5 6">
    <name type="scientific">Alteromonas ponticola</name>
    <dbReference type="NCBI Taxonomy" id="2720613"/>
    <lineage>
        <taxon>Bacteria</taxon>
        <taxon>Pseudomonadati</taxon>
        <taxon>Pseudomonadota</taxon>
        <taxon>Gammaproteobacteria</taxon>
        <taxon>Alteromonadales</taxon>
        <taxon>Alteromonadaceae</taxon>
        <taxon>Alteromonas/Salinimonas group</taxon>
        <taxon>Alteromonas</taxon>
    </lineage>
</organism>
<dbReference type="Pfam" id="PF13302">
    <property type="entry name" value="Acetyltransf_3"/>
    <property type="match status" value="1"/>
</dbReference>
<comment type="caution">
    <text evidence="5">The sequence shown here is derived from an EMBL/GenBank/DDBJ whole genome shotgun (WGS) entry which is preliminary data.</text>
</comment>
<keyword evidence="1" id="KW-0808">Transferase</keyword>
<dbReference type="PROSITE" id="PS51186">
    <property type="entry name" value="GNAT"/>
    <property type="match status" value="1"/>
</dbReference>
<accession>A0ABX1R2I3</accession>
<gene>
    <name evidence="5" type="ORF">HCJ96_05365</name>
</gene>
<evidence type="ECO:0000313" key="5">
    <source>
        <dbReference type="EMBL" id="NMH59443.1"/>
    </source>
</evidence>
<keyword evidence="2" id="KW-0012">Acyltransferase</keyword>
<dbReference type="Gene3D" id="3.40.630.30">
    <property type="match status" value="1"/>
</dbReference>
<evidence type="ECO:0000313" key="6">
    <source>
        <dbReference type="Proteomes" id="UP000709336"/>
    </source>
</evidence>
<dbReference type="InterPro" id="IPR016181">
    <property type="entry name" value="Acyl_CoA_acyltransferase"/>
</dbReference>
<dbReference type="InterPro" id="IPR000182">
    <property type="entry name" value="GNAT_dom"/>
</dbReference>
<evidence type="ECO:0000256" key="3">
    <source>
        <dbReference type="ARBA" id="ARBA00038502"/>
    </source>
</evidence>
<dbReference type="Proteomes" id="UP000709336">
    <property type="component" value="Unassembled WGS sequence"/>
</dbReference>
<dbReference type="PANTHER" id="PTHR43792">
    <property type="entry name" value="GNAT FAMILY, PUTATIVE (AFU_ORTHOLOGUE AFUA_3G00765)-RELATED-RELATED"/>
    <property type="match status" value="1"/>
</dbReference>
<name>A0ABX1R2I3_9ALTE</name>